<protein>
    <recommendedName>
        <fullName evidence="4">P22.2</fullName>
    </recommendedName>
</protein>
<feature type="region of interest" description="Disordered" evidence="1">
    <location>
        <begin position="102"/>
        <end position="125"/>
    </location>
</feature>
<evidence type="ECO:0000313" key="3">
    <source>
        <dbReference type="Proteomes" id="UP000202427"/>
    </source>
</evidence>
<gene>
    <name evidence="2" type="primary">ORF-22</name>
</gene>
<evidence type="ECO:0000313" key="2">
    <source>
        <dbReference type="EMBL" id="AJD09187.1"/>
    </source>
</evidence>
<dbReference type="EMBL" id="KJ631623">
    <property type="protein sequence ID" value="AJD09187.1"/>
    <property type="molecule type" value="Genomic_DNA"/>
</dbReference>
<reference evidence="2 3" key="1">
    <citation type="journal article" date="2009" name="J. Invertebr. Pathol.">
        <title>Identification of a new nucleopolyhedrovirus from naturally-infected Condylorrhiza vestigialis (Guenee) (Lepidoptera: Crambidae) larvae on poplar plantations in South Brazil.</title>
        <authorList>
            <person name="Castro M.E."/>
            <person name="Ribeiro Z.M."/>
            <person name="Santos A.C."/>
            <person name="Souza M.L."/>
            <person name="Machado E.B."/>
            <person name="Sousa N.J."/>
            <person name="Moscardi F."/>
        </authorList>
    </citation>
    <scope>NUCLEOTIDE SEQUENCE [LARGE SCALE GENOMIC DNA]</scope>
</reference>
<evidence type="ECO:0008006" key="4">
    <source>
        <dbReference type="Google" id="ProtNLM"/>
    </source>
</evidence>
<name>A0A0B4UKY0_9ABAC</name>
<dbReference type="RefSeq" id="YP_009118505.1">
    <property type="nucleotide sequence ID" value="NC_026430.1"/>
</dbReference>
<organism evidence="2 3">
    <name type="scientific">Condylorrhiza vestigialis mutiple nucleopolyhedrovirus</name>
    <dbReference type="NCBI Taxonomy" id="1592576"/>
    <lineage>
        <taxon>Viruses</taxon>
        <taxon>Viruses incertae sedis</taxon>
        <taxon>Naldaviricetes</taxon>
        <taxon>Lefavirales</taxon>
        <taxon>Baculoviridae</taxon>
        <taxon>Alphabaculovirus</taxon>
        <taxon>Alphabaculovirus covestigialis</taxon>
    </lineage>
</organism>
<accession>A0A0B4UKY0</accession>
<dbReference type="Proteomes" id="UP000202427">
    <property type="component" value="Segment"/>
</dbReference>
<sequence length="225" mass="26362">MKTPTVTVYYDDEEQDYVQKICEWSNGIVKIELTYNKQMGSDHVLKVYVETDQRTHNAFSFGDQTISVIDYNPTFDGFYDSVTRQTKQFRLNDYNTINQLMQHDDDDDVDDDNDNDHDDDYDEDNKQQLRKLADQIPQLNIVIKEWIDEAPMLRRKERGGFDIIDNVQSDGERMYQDECKSFTDSCKPVGYETNVLKYVDAKGEEGKLLAEIKIKFVSKQFINVV</sequence>
<feature type="compositionally biased region" description="Acidic residues" evidence="1">
    <location>
        <begin position="104"/>
        <end position="123"/>
    </location>
</feature>
<dbReference type="GeneID" id="23301660"/>
<dbReference type="OrthoDB" id="11877at10239"/>
<dbReference type="KEGG" id="vg:23301660"/>
<proteinExistence type="predicted"/>
<evidence type="ECO:0000256" key="1">
    <source>
        <dbReference type="SAM" id="MobiDB-lite"/>
    </source>
</evidence>
<keyword evidence="3" id="KW-1185">Reference proteome</keyword>